<dbReference type="eggNOG" id="COG3631">
    <property type="taxonomic scope" value="Bacteria"/>
</dbReference>
<dbReference type="Pfam" id="PF12680">
    <property type="entry name" value="SnoaL_2"/>
    <property type="match status" value="1"/>
</dbReference>
<dbReference type="Gene3D" id="3.10.450.50">
    <property type="match status" value="1"/>
</dbReference>
<protein>
    <submittedName>
        <fullName evidence="2">Transcriptional regulator</fullName>
    </submittedName>
</protein>
<gene>
    <name evidence="2" type="ORF">CEG18_24280</name>
</gene>
<evidence type="ECO:0000313" key="2">
    <source>
        <dbReference type="EMBL" id="OWP48507.1"/>
    </source>
</evidence>
<dbReference type="STRING" id="46680.GCA_000807755_06715"/>
<reference evidence="2 3" key="1">
    <citation type="submission" date="2017-06" db="EMBL/GenBank/DDBJ databases">
        <title>Draft genome of Pseudomonas nitroreducens DF05.</title>
        <authorList>
            <person name="Iyer R."/>
        </authorList>
    </citation>
    <scope>NUCLEOTIDE SEQUENCE [LARGE SCALE GENOMIC DNA]</scope>
    <source>
        <strain evidence="2 3">DF05</strain>
    </source>
</reference>
<dbReference type="AlphaFoldDB" id="A0A246F5L2"/>
<dbReference type="SUPFAM" id="SSF54427">
    <property type="entry name" value="NTF2-like"/>
    <property type="match status" value="1"/>
</dbReference>
<evidence type="ECO:0000259" key="1">
    <source>
        <dbReference type="Pfam" id="PF12680"/>
    </source>
</evidence>
<comment type="caution">
    <text evidence="2">The sequence shown here is derived from an EMBL/GenBank/DDBJ whole genome shotgun (WGS) entry which is preliminary data.</text>
</comment>
<dbReference type="RefSeq" id="WP_088421075.1">
    <property type="nucleotide sequence ID" value="NZ_NJBA01000009.1"/>
</dbReference>
<organism evidence="2 3">
    <name type="scientific">Pseudomonas nitroreducens</name>
    <dbReference type="NCBI Taxonomy" id="46680"/>
    <lineage>
        <taxon>Bacteria</taxon>
        <taxon>Pseudomonadati</taxon>
        <taxon>Pseudomonadota</taxon>
        <taxon>Gammaproteobacteria</taxon>
        <taxon>Pseudomonadales</taxon>
        <taxon>Pseudomonadaceae</taxon>
        <taxon>Pseudomonas</taxon>
    </lineage>
</organism>
<accession>A0A246F5L2</accession>
<name>A0A246F5L2_PSENT</name>
<dbReference type="EMBL" id="NJBA01000009">
    <property type="protein sequence ID" value="OWP48507.1"/>
    <property type="molecule type" value="Genomic_DNA"/>
</dbReference>
<dbReference type="InterPro" id="IPR037401">
    <property type="entry name" value="SnoaL-like"/>
</dbReference>
<proteinExistence type="predicted"/>
<evidence type="ECO:0000313" key="3">
    <source>
        <dbReference type="Proteomes" id="UP000198145"/>
    </source>
</evidence>
<sequence length="140" mass="16182">MPSFLQSFAERFAALDAASLHRLDELYSRGVSFQDPLHRVEGLGELRRYFASLYANVQELRYDFHGFDEVAPGHGYLRWTLHYRHPRLGGGRLIALEGCSHLRWGERVEVHRDYFDAGALLYEHLPVMGGVIGWLKRRLA</sequence>
<dbReference type="InterPro" id="IPR032710">
    <property type="entry name" value="NTF2-like_dom_sf"/>
</dbReference>
<dbReference type="Proteomes" id="UP000198145">
    <property type="component" value="Unassembled WGS sequence"/>
</dbReference>
<feature type="domain" description="SnoaL-like" evidence="1">
    <location>
        <begin position="12"/>
        <end position="104"/>
    </location>
</feature>